<protein>
    <recommendedName>
        <fullName evidence="1">RNA-directed DNA polymerase</fullName>
        <ecNumber evidence="1">2.7.7.49</ecNumber>
    </recommendedName>
</protein>
<dbReference type="Gene3D" id="2.40.70.10">
    <property type="entry name" value="Acid Proteases"/>
    <property type="match status" value="1"/>
</dbReference>
<keyword evidence="14" id="KW-0472">Membrane</keyword>
<dbReference type="InterPro" id="IPR021109">
    <property type="entry name" value="Peptidase_aspartic_dom_sf"/>
</dbReference>
<dbReference type="GO" id="GO:0003964">
    <property type="term" value="F:RNA-directed DNA polymerase activity"/>
    <property type="evidence" value="ECO:0007669"/>
    <property type="project" value="UniProtKB-KW"/>
</dbReference>
<dbReference type="Gene3D" id="3.10.10.10">
    <property type="entry name" value="HIV Type 1 Reverse Transcriptase, subunit A, domain 1"/>
    <property type="match status" value="1"/>
</dbReference>
<evidence type="ECO:0000256" key="5">
    <source>
        <dbReference type="ARBA" id="ARBA00022750"/>
    </source>
</evidence>
<reference evidence="16" key="1">
    <citation type="submission" date="2014-01" db="EMBL/GenBank/DDBJ databases">
        <title>The genome of the white-rot fungus Pycnoporus cinnabarinus: a basidiomycete model with a versatile arsenal for lignocellulosic biomass breakdown.</title>
        <authorList>
            <person name="Levasseur A."/>
            <person name="Lomascolo A."/>
            <person name="Ruiz-Duenas F.J."/>
            <person name="Uzan E."/>
            <person name="Piumi F."/>
            <person name="Kues U."/>
            <person name="Ram A.F.J."/>
            <person name="Murat C."/>
            <person name="Haon M."/>
            <person name="Benoit I."/>
            <person name="Arfi Y."/>
            <person name="Chevret D."/>
            <person name="Drula E."/>
            <person name="Kwon M.J."/>
            <person name="Gouret P."/>
            <person name="Lesage-Meessen L."/>
            <person name="Lombard V."/>
            <person name="Mariette J."/>
            <person name="Noirot C."/>
            <person name="Park J."/>
            <person name="Patyshakuliyeva A."/>
            <person name="Wieneger R.A.B."/>
            <person name="Wosten H.A.B."/>
            <person name="Martin F."/>
            <person name="Coutinho P.M."/>
            <person name="de Vries R."/>
            <person name="Martinez A.T."/>
            <person name="Klopp C."/>
            <person name="Pontarotti P."/>
            <person name="Henrissat B."/>
            <person name="Record E."/>
        </authorList>
    </citation>
    <scope>NUCLEOTIDE SEQUENCE [LARGE SCALE GENOMIC DNA]</scope>
    <source>
        <strain evidence="16">BRFM137</strain>
    </source>
</reference>
<feature type="transmembrane region" description="Helical" evidence="14">
    <location>
        <begin position="583"/>
        <end position="605"/>
    </location>
</feature>
<keyword evidence="17" id="KW-1185">Reference proteome</keyword>
<keyword evidence="2" id="KW-0808">Transferase</keyword>
<dbReference type="InterPro" id="IPR001969">
    <property type="entry name" value="Aspartic_peptidase_AS"/>
</dbReference>
<dbReference type="EC" id="2.7.7.49" evidence="1"/>
<evidence type="ECO:0000256" key="8">
    <source>
        <dbReference type="ARBA" id="ARBA00022842"/>
    </source>
</evidence>
<evidence type="ECO:0000256" key="9">
    <source>
        <dbReference type="ARBA" id="ARBA00022884"/>
    </source>
</evidence>
<dbReference type="GO" id="GO:0006508">
    <property type="term" value="P:proteolysis"/>
    <property type="evidence" value="ECO:0007669"/>
    <property type="project" value="InterPro"/>
</dbReference>
<evidence type="ECO:0000256" key="2">
    <source>
        <dbReference type="ARBA" id="ARBA00022679"/>
    </source>
</evidence>
<dbReference type="HOGENOM" id="CLU_000384_34_0_1"/>
<keyword evidence="5" id="KW-0645">Protease</keyword>
<accession>A0A060SV48</accession>
<evidence type="ECO:0000256" key="12">
    <source>
        <dbReference type="ARBA" id="ARBA00023268"/>
    </source>
</evidence>
<dbReference type="GO" id="GO:0015074">
    <property type="term" value="P:DNA integration"/>
    <property type="evidence" value="ECO:0007669"/>
    <property type="project" value="UniProtKB-KW"/>
</dbReference>
<evidence type="ECO:0000256" key="3">
    <source>
        <dbReference type="ARBA" id="ARBA00022695"/>
    </source>
</evidence>
<evidence type="ECO:0000256" key="7">
    <source>
        <dbReference type="ARBA" id="ARBA00022801"/>
    </source>
</evidence>
<keyword evidence="11" id="KW-0695">RNA-directed DNA polymerase</keyword>
<dbReference type="SUPFAM" id="SSF56672">
    <property type="entry name" value="DNA/RNA polymerases"/>
    <property type="match status" value="1"/>
</dbReference>
<dbReference type="Pfam" id="PF17919">
    <property type="entry name" value="RT_RNaseH_2"/>
    <property type="match status" value="1"/>
</dbReference>
<dbReference type="GO" id="GO:0004190">
    <property type="term" value="F:aspartic-type endopeptidase activity"/>
    <property type="evidence" value="ECO:0007669"/>
    <property type="project" value="UniProtKB-KW"/>
</dbReference>
<dbReference type="PANTHER" id="PTHR37984">
    <property type="entry name" value="PROTEIN CBG26694"/>
    <property type="match status" value="1"/>
</dbReference>
<evidence type="ECO:0000259" key="15">
    <source>
        <dbReference type="PROSITE" id="PS50878"/>
    </source>
</evidence>
<name>A0A060SV48_PYCCI</name>
<dbReference type="PROSITE" id="PS00141">
    <property type="entry name" value="ASP_PROTEASE"/>
    <property type="match status" value="1"/>
</dbReference>
<dbReference type="Pfam" id="PF17917">
    <property type="entry name" value="RT_RNaseH"/>
    <property type="match status" value="1"/>
</dbReference>
<dbReference type="InterPro" id="IPR000477">
    <property type="entry name" value="RT_dom"/>
</dbReference>
<keyword evidence="9" id="KW-0694">RNA-binding</keyword>
<feature type="domain" description="Reverse transcriptase" evidence="15">
    <location>
        <begin position="392"/>
        <end position="588"/>
    </location>
</feature>
<evidence type="ECO:0000256" key="6">
    <source>
        <dbReference type="ARBA" id="ARBA00022759"/>
    </source>
</evidence>
<keyword evidence="10" id="KW-0229">DNA integration</keyword>
<dbReference type="InterPro" id="IPR036397">
    <property type="entry name" value="RNaseH_sf"/>
</dbReference>
<dbReference type="PANTHER" id="PTHR37984:SF5">
    <property type="entry name" value="PROTEIN NYNRIN-LIKE"/>
    <property type="match status" value="1"/>
</dbReference>
<dbReference type="InterPro" id="IPR050951">
    <property type="entry name" value="Retrovirus_Pol_polyprotein"/>
</dbReference>
<evidence type="ECO:0000313" key="16">
    <source>
        <dbReference type="EMBL" id="CDO78031.1"/>
    </source>
</evidence>
<dbReference type="Pfam" id="PF13650">
    <property type="entry name" value="Asp_protease_2"/>
    <property type="match status" value="1"/>
</dbReference>
<evidence type="ECO:0000256" key="1">
    <source>
        <dbReference type="ARBA" id="ARBA00012493"/>
    </source>
</evidence>
<dbReference type="SUPFAM" id="SSF50630">
    <property type="entry name" value="Acid proteases"/>
    <property type="match status" value="1"/>
</dbReference>
<gene>
    <name evidence="16" type="ORF">BN946_scf184648.g3</name>
</gene>
<sequence length="1349" mass="151246">MARPPGCTFLGVQATTLEARINSRDSEPIPVIVDSGSEITLISQRTLAKLSEPPRIHQGQKVRLVQVTGNATITGYVPLDLYFQTRAGTARMTVEAYVVKGMTTPLILGNDFADQYSVSILRKEGETTVHLGDPSLEMITCSSVSPTLRDDEGRAFQVHVKTRQERSTTTKKTRLRRIKQRHTRKAKDHSVRATEDVVVPPGTSRLVPIRAGFPEGVDSLYVERSLNVVRNIEDVYGAPDTFINRFQPVMHVANLSDSPGHNGSDATQTFATQAEAIGLPIDGSARTLEEDPLAEEPLEGGPKTAEAPPEDVALSAFAREVDISDELDASQRKQLLEVLIKNQKAFSLDGRLGTIKNSTCSIPLRPGAKEVSLPPFPGSPAKREVMDAQMDKWIELGVIKPSVSPWGAPAFIVYRNGKPRMVVDYRKLNELTVPDEFPLPRQEDIMHALSGAQWLSTMDALAGFTQTVIDEQDHPKTAFRTHRGLHQFRRMPFGLRNGPSIFQRIMQGVLAPYLWVFTLVYIDDIVVYSRTLEEHIRHLDQVLEAVADAGQKVSRLGLSTHQEKVKAITELAPPRNVNDLHTFLGMMVYFSAYIPFYAWIAAPLFDLLKKERDWDWQDVHQEAFELCKQVLVQAPVRAHAIPGLPYRVYSDACDYGLAAILQQVQPIAIRDLKGTRVYDRLERAYKAGEPVPVLITQVAKGDPDVPSPGPWADNFDDTIVHVERVIAYWSRILKAAERNYSPTEREALALKEGLIKFQPYIKGEDVLAVTDHAALTWSRTFQNVNRRLLTWGTVFSAYPKLRIVHRAGRVHSNVDPISRLRRRVPHQDGPTATDQPSLVLGDQINDPLKNAFDELGPRFEERLLKVAARYAHILTDPGRDDLSVSAVDMSDLVNVYDSDPEERLAYVAAASIALVIGIAPEELNEWKAAYLKDAHFRAVLESFQRDDTEVLNQTLEIALRAYISQARDDWSDHLDGLMLSYNCSPHTATNFSPAYLLRGYTPMTESTTMRPDEGIPRPFRRQLAEGGERVERVATDSSTHQVADEMAERFAADRHRAQQALALGQAHQRKAYNKGRLRYEFEEGDFVVLNPHSLQLLRQETGRGRKLLMKYDGPFEIIQKLDLEEPRILQFLKNVQNYNPIRGRWPANVWYHAWQSLQIVGRETVEWVNEARLRTRQSFGSSRWIFDEDDLNVRASWLGDQPSSATDACAIHSLQTNTPLIPYDPTTPLFGSSESQPINPQSNSCRTVIPHPIYGTNADSSLVAYERNKVPALLNELNNPCRALILHPVWSTTAENGMVLHGGDRDTDSPSLPSAPPNSPIISEASKSNFYSYEDIFGTGADVEMDEDE</sequence>
<dbReference type="Proteomes" id="UP000029665">
    <property type="component" value="Unassembled WGS sequence"/>
</dbReference>
<evidence type="ECO:0000256" key="4">
    <source>
        <dbReference type="ARBA" id="ARBA00022722"/>
    </source>
</evidence>
<keyword evidence="3" id="KW-0548">Nucleotidyltransferase</keyword>
<dbReference type="FunFam" id="3.30.70.270:FF:000020">
    <property type="entry name" value="Transposon Tf2-6 polyprotein-like Protein"/>
    <property type="match status" value="1"/>
</dbReference>
<evidence type="ECO:0000256" key="14">
    <source>
        <dbReference type="SAM" id="Phobius"/>
    </source>
</evidence>
<keyword evidence="6" id="KW-0255">Endonuclease</keyword>
<feature type="region of interest" description="Disordered" evidence="13">
    <location>
        <begin position="1302"/>
        <end position="1323"/>
    </location>
</feature>
<dbReference type="STRING" id="5643.A0A060SV48"/>
<dbReference type="Gene3D" id="3.30.70.270">
    <property type="match status" value="2"/>
</dbReference>
<evidence type="ECO:0000256" key="10">
    <source>
        <dbReference type="ARBA" id="ARBA00022908"/>
    </source>
</evidence>
<keyword evidence="7" id="KW-0378">Hydrolase</keyword>
<keyword evidence="5" id="KW-0064">Aspartyl protease</keyword>
<organism evidence="16 17">
    <name type="scientific">Pycnoporus cinnabarinus</name>
    <name type="common">Cinnabar-red polypore</name>
    <name type="synonym">Trametes cinnabarina</name>
    <dbReference type="NCBI Taxonomy" id="5643"/>
    <lineage>
        <taxon>Eukaryota</taxon>
        <taxon>Fungi</taxon>
        <taxon>Dikarya</taxon>
        <taxon>Basidiomycota</taxon>
        <taxon>Agaricomycotina</taxon>
        <taxon>Agaricomycetes</taxon>
        <taxon>Polyporales</taxon>
        <taxon>Polyporaceae</taxon>
        <taxon>Trametes</taxon>
    </lineage>
</organism>
<keyword evidence="12" id="KW-0511">Multifunctional enzyme</keyword>
<dbReference type="Gene3D" id="3.30.420.10">
    <property type="entry name" value="Ribonuclease H-like superfamily/Ribonuclease H"/>
    <property type="match status" value="1"/>
</dbReference>
<keyword evidence="14" id="KW-0812">Transmembrane</keyword>
<dbReference type="PROSITE" id="PS50878">
    <property type="entry name" value="RT_POL"/>
    <property type="match status" value="1"/>
</dbReference>
<dbReference type="InterPro" id="IPR043502">
    <property type="entry name" value="DNA/RNA_pol_sf"/>
</dbReference>
<dbReference type="GO" id="GO:0003723">
    <property type="term" value="F:RNA binding"/>
    <property type="evidence" value="ECO:0007669"/>
    <property type="project" value="UniProtKB-KW"/>
</dbReference>
<dbReference type="InterPro" id="IPR043128">
    <property type="entry name" value="Rev_trsase/Diguanyl_cyclase"/>
</dbReference>
<dbReference type="CDD" id="cd01647">
    <property type="entry name" value="RT_LTR"/>
    <property type="match status" value="1"/>
</dbReference>
<evidence type="ECO:0000313" key="17">
    <source>
        <dbReference type="Proteomes" id="UP000029665"/>
    </source>
</evidence>
<dbReference type="Pfam" id="PF00078">
    <property type="entry name" value="RVT_1"/>
    <property type="match status" value="1"/>
</dbReference>
<proteinExistence type="predicted"/>
<dbReference type="GO" id="GO:0004519">
    <property type="term" value="F:endonuclease activity"/>
    <property type="evidence" value="ECO:0007669"/>
    <property type="project" value="UniProtKB-KW"/>
</dbReference>
<dbReference type="InterPro" id="IPR041577">
    <property type="entry name" value="RT_RNaseH_2"/>
</dbReference>
<dbReference type="OrthoDB" id="2743851at2759"/>
<keyword evidence="4" id="KW-0540">Nuclease</keyword>
<comment type="caution">
    <text evidence="16">The sequence shown here is derived from an EMBL/GenBank/DDBJ whole genome shotgun (WGS) entry which is preliminary data.</text>
</comment>
<dbReference type="EMBL" id="CCBP010000604">
    <property type="protein sequence ID" value="CDO78031.1"/>
    <property type="molecule type" value="Genomic_DNA"/>
</dbReference>
<keyword evidence="14" id="KW-1133">Transmembrane helix</keyword>
<dbReference type="CDD" id="cd09274">
    <property type="entry name" value="RNase_HI_RT_Ty3"/>
    <property type="match status" value="1"/>
</dbReference>
<dbReference type="InterPro" id="IPR041373">
    <property type="entry name" value="RT_RNaseH"/>
</dbReference>
<evidence type="ECO:0000256" key="11">
    <source>
        <dbReference type="ARBA" id="ARBA00022918"/>
    </source>
</evidence>
<dbReference type="CDD" id="cd00303">
    <property type="entry name" value="retropepsin_like"/>
    <property type="match status" value="1"/>
</dbReference>
<evidence type="ECO:0000256" key="13">
    <source>
        <dbReference type="SAM" id="MobiDB-lite"/>
    </source>
</evidence>
<keyword evidence="8" id="KW-0460">Magnesium</keyword>